<reference evidence="2" key="1">
    <citation type="submission" date="2023-07" db="EMBL/GenBank/DDBJ databases">
        <title>AMR profile of multidrug- resistance Chryseobacterium gambrini related strain.</title>
        <authorList>
            <person name="Kirdat K."/>
            <person name="Bhatt A."/>
            <person name="Kuyare S."/>
            <person name="Yadav A."/>
        </authorList>
    </citation>
    <scope>NUCLEOTIDE SEQUENCE</scope>
    <source>
        <strain evidence="2">APV-1</strain>
    </source>
</reference>
<accession>A0ABT8U8H1</accession>
<gene>
    <name evidence="2" type="ORF">QWT87_15815</name>
</gene>
<organism evidence="2 3">
    <name type="scientific">Chryseobacterium urinae</name>
    <dbReference type="NCBI Taxonomy" id="3058400"/>
    <lineage>
        <taxon>Bacteria</taxon>
        <taxon>Pseudomonadati</taxon>
        <taxon>Bacteroidota</taxon>
        <taxon>Flavobacteriia</taxon>
        <taxon>Flavobacteriales</taxon>
        <taxon>Weeksellaceae</taxon>
        <taxon>Chryseobacterium group</taxon>
        <taxon>Chryseobacterium</taxon>
    </lineage>
</organism>
<dbReference type="SMART" id="SM00245">
    <property type="entry name" value="TSPc"/>
    <property type="match status" value="1"/>
</dbReference>
<comment type="caution">
    <text evidence="2">The sequence shown here is derived from an EMBL/GenBank/DDBJ whole genome shotgun (WGS) entry which is preliminary data.</text>
</comment>
<dbReference type="SUPFAM" id="SSF52096">
    <property type="entry name" value="ClpP/crotonase"/>
    <property type="match status" value="1"/>
</dbReference>
<evidence type="ECO:0000313" key="2">
    <source>
        <dbReference type="EMBL" id="MDO3426355.1"/>
    </source>
</evidence>
<name>A0ABT8U8H1_9FLAO</name>
<dbReference type="Proteomes" id="UP001168128">
    <property type="component" value="Unassembled WGS sequence"/>
</dbReference>
<dbReference type="InterPro" id="IPR005151">
    <property type="entry name" value="Tail-specific_protease"/>
</dbReference>
<feature type="domain" description="Tail specific protease" evidence="1">
    <location>
        <begin position="352"/>
        <end position="556"/>
    </location>
</feature>
<dbReference type="Pfam" id="PF03572">
    <property type="entry name" value="Peptidase_S41"/>
    <property type="match status" value="1"/>
</dbReference>
<dbReference type="Gene3D" id="3.90.226.10">
    <property type="entry name" value="2-enoyl-CoA Hydratase, Chain A, domain 1"/>
    <property type="match status" value="1"/>
</dbReference>
<dbReference type="EMBL" id="JAULSJ010000027">
    <property type="protein sequence ID" value="MDO3426355.1"/>
    <property type="molecule type" value="Genomic_DNA"/>
</dbReference>
<dbReference type="PANTHER" id="PTHR32060">
    <property type="entry name" value="TAIL-SPECIFIC PROTEASE"/>
    <property type="match status" value="1"/>
</dbReference>
<dbReference type="CDD" id="cd06567">
    <property type="entry name" value="Peptidase_S41"/>
    <property type="match status" value="1"/>
</dbReference>
<sequence length="577" mass="66190">MRALVYIILLISNVYYAQKMQFAYLEKNVDTLYYTKSDYINYNIPSVNDFNIKGSSFNINKDKRILLIKKHSVEHDSSDASVIFQLFSKNIETLSIKDPATQKVIFNINPKNGYKEIETILPGLDRKLLSEIKEIDFEIVKKDPDRESVCEIKNLIIGNIKIQKKNFLPNSLSGKMSGTRYDSYGLYKSYPKFDKEEDNKGTLYFRLQNNKSEYKSIDSLISIIEKNYPFDFARPVSRVAKIKADTLSGMCNYISGVDSYIRQKYNDPHFSIKMNGCKTKNKSTGVLLYRLKEGYKVSAILDDSLKNKLYLGESIVRIDGTEIQKLSSERANELLLKEPNGVSKLELKNSKGEVRTVEYTHKDSYKIPSNFVQKTEFSTINDEIVYLKIKHIDKDALYIFLENLPEIKSKKKLVIDLRNNGGGDFLIGAQILSLFIPDEFKYYQLRDKFSGKNEDVIVNKNLSDNIISNKLELRVLVNKNTSCVSELLAYNLKKYFKNTKVIGIEHTAGALATLYEVLLENNNNIKFRTNAFTRSIIMLDGKSIEGKGISPDIHVNIRKIEDLQPYNDKVLITAISK</sequence>
<dbReference type="PANTHER" id="PTHR32060:SF22">
    <property type="entry name" value="CARBOXYL-TERMINAL-PROCESSING PEPTIDASE 3, CHLOROPLASTIC"/>
    <property type="match status" value="1"/>
</dbReference>
<evidence type="ECO:0000313" key="3">
    <source>
        <dbReference type="Proteomes" id="UP001168128"/>
    </source>
</evidence>
<dbReference type="InterPro" id="IPR029045">
    <property type="entry name" value="ClpP/crotonase-like_dom_sf"/>
</dbReference>
<dbReference type="RefSeq" id="WP_302717109.1">
    <property type="nucleotide sequence ID" value="NZ_JAULSJ010000027.1"/>
</dbReference>
<protein>
    <submittedName>
        <fullName evidence="2">S41 family peptidase</fullName>
    </submittedName>
</protein>
<proteinExistence type="predicted"/>
<keyword evidence="3" id="KW-1185">Reference proteome</keyword>
<evidence type="ECO:0000259" key="1">
    <source>
        <dbReference type="SMART" id="SM00245"/>
    </source>
</evidence>